<protein>
    <recommendedName>
        <fullName evidence="3">60S ribosomal protein L27</fullName>
    </recommendedName>
</protein>
<dbReference type="PANTHER" id="PTHR10497">
    <property type="entry name" value="60S RIBOSOMAL PROTEIN L27"/>
    <property type="match status" value="1"/>
</dbReference>
<accession>A0AAF0TSV1</accession>
<evidence type="ECO:0000313" key="2">
    <source>
        <dbReference type="Proteomes" id="UP001234989"/>
    </source>
</evidence>
<dbReference type="EMBL" id="CP133616">
    <property type="protein sequence ID" value="WMV30879.1"/>
    <property type="molecule type" value="Genomic_DNA"/>
</dbReference>
<evidence type="ECO:0000313" key="1">
    <source>
        <dbReference type="EMBL" id="WMV30879.1"/>
    </source>
</evidence>
<dbReference type="GO" id="GO:0005840">
    <property type="term" value="C:ribosome"/>
    <property type="evidence" value="ECO:0007669"/>
    <property type="project" value="InterPro"/>
</dbReference>
<dbReference type="AlphaFoldDB" id="A0AAF0TSV1"/>
<reference evidence="1" key="1">
    <citation type="submission" date="2023-08" db="EMBL/GenBank/DDBJ databases">
        <title>A de novo genome assembly of Solanum verrucosum Schlechtendal, a Mexican diploid species geographically isolated from the other diploid A-genome species in potato relatives.</title>
        <authorList>
            <person name="Hosaka K."/>
        </authorList>
    </citation>
    <scope>NUCLEOTIDE SEQUENCE</scope>
    <source>
        <tissue evidence="1">Young leaves</tissue>
    </source>
</reference>
<dbReference type="InterPro" id="IPR038655">
    <property type="entry name" value="Ribosomal_eL27_sf"/>
</dbReference>
<dbReference type="GO" id="GO:0006412">
    <property type="term" value="P:translation"/>
    <property type="evidence" value="ECO:0007669"/>
    <property type="project" value="InterPro"/>
</dbReference>
<sequence>MMAGKLRSCEHLMKKQGTRLYGRHCLAADVSKYPKHAKKSRVKAFIKLVNYNHIMPTHYTFSVDQKDVDVLYACEKKVTVVKKTKLVEGLKIGKN</sequence>
<organism evidence="1 2">
    <name type="scientific">Solanum verrucosum</name>
    <dbReference type="NCBI Taxonomy" id="315347"/>
    <lineage>
        <taxon>Eukaryota</taxon>
        <taxon>Viridiplantae</taxon>
        <taxon>Streptophyta</taxon>
        <taxon>Embryophyta</taxon>
        <taxon>Tracheophyta</taxon>
        <taxon>Spermatophyta</taxon>
        <taxon>Magnoliopsida</taxon>
        <taxon>eudicotyledons</taxon>
        <taxon>Gunneridae</taxon>
        <taxon>Pentapetalae</taxon>
        <taxon>asterids</taxon>
        <taxon>lamiids</taxon>
        <taxon>Solanales</taxon>
        <taxon>Solanaceae</taxon>
        <taxon>Solanoideae</taxon>
        <taxon>Solaneae</taxon>
        <taxon>Solanum</taxon>
    </lineage>
</organism>
<proteinExistence type="predicted"/>
<dbReference type="Pfam" id="PF01777">
    <property type="entry name" value="Ribosomal_L27e"/>
    <property type="match status" value="1"/>
</dbReference>
<keyword evidence="2" id="KW-1185">Reference proteome</keyword>
<dbReference type="Gene3D" id="2.30.30.770">
    <property type="match status" value="1"/>
</dbReference>
<dbReference type="Proteomes" id="UP001234989">
    <property type="component" value="Chromosome 5"/>
</dbReference>
<dbReference type="GO" id="GO:0003735">
    <property type="term" value="F:structural constituent of ribosome"/>
    <property type="evidence" value="ECO:0007669"/>
    <property type="project" value="InterPro"/>
</dbReference>
<dbReference type="InterPro" id="IPR001141">
    <property type="entry name" value="Ribosomal_eL27"/>
</dbReference>
<gene>
    <name evidence="1" type="ORF">MTR67_024264</name>
</gene>
<evidence type="ECO:0008006" key="3">
    <source>
        <dbReference type="Google" id="ProtNLM"/>
    </source>
</evidence>
<name>A0AAF0TSV1_SOLVR</name>